<dbReference type="EMBL" id="PDCK01000044">
    <property type="protein sequence ID" value="PRQ25174.1"/>
    <property type="molecule type" value="Genomic_DNA"/>
</dbReference>
<evidence type="ECO:0000313" key="3">
    <source>
        <dbReference type="Proteomes" id="UP000238479"/>
    </source>
</evidence>
<dbReference type="Gramene" id="PRQ25174">
    <property type="protein sequence ID" value="PRQ25174"/>
    <property type="gene ID" value="RchiOBHm_Chr6g0280721"/>
</dbReference>
<sequence>MVWVQQVTLMTSLYNIYSTPMSFCSDARSLYDVRSVFSEAPMKKSLSAKKRSEFGAEKPQVYHKHQQQPGFRFPNFRHQSSRRQNFTTQNSHRRKFLQKCNFTGKERKNTLGSNRYCTATSLELLVGPKPFNHRPKLNSLASSSW</sequence>
<evidence type="ECO:0000313" key="2">
    <source>
        <dbReference type="EMBL" id="PRQ25174.1"/>
    </source>
</evidence>
<accession>A0A2P6PTE4</accession>
<evidence type="ECO:0000256" key="1">
    <source>
        <dbReference type="SAM" id="MobiDB-lite"/>
    </source>
</evidence>
<protein>
    <submittedName>
        <fullName evidence="2">Uncharacterized protein</fullName>
    </submittedName>
</protein>
<reference evidence="2 3" key="1">
    <citation type="journal article" date="2018" name="Nat. Genet.">
        <title>The Rosa genome provides new insights in the design of modern roses.</title>
        <authorList>
            <person name="Bendahmane M."/>
        </authorList>
    </citation>
    <scope>NUCLEOTIDE SEQUENCE [LARGE SCALE GENOMIC DNA]</scope>
    <source>
        <strain evidence="3">cv. Old Blush</strain>
    </source>
</reference>
<dbReference type="AlphaFoldDB" id="A0A2P6PTE4"/>
<comment type="caution">
    <text evidence="2">The sequence shown here is derived from an EMBL/GenBank/DDBJ whole genome shotgun (WGS) entry which is preliminary data.</text>
</comment>
<name>A0A2P6PTE4_ROSCH</name>
<keyword evidence="3" id="KW-1185">Reference proteome</keyword>
<dbReference type="Proteomes" id="UP000238479">
    <property type="component" value="Chromosome 6"/>
</dbReference>
<feature type="region of interest" description="Disordered" evidence="1">
    <location>
        <begin position="55"/>
        <end position="91"/>
    </location>
</feature>
<proteinExistence type="predicted"/>
<gene>
    <name evidence="2" type="ORF">RchiOBHm_Chr6g0280721</name>
</gene>
<organism evidence="2 3">
    <name type="scientific">Rosa chinensis</name>
    <name type="common">China rose</name>
    <dbReference type="NCBI Taxonomy" id="74649"/>
    <lineage>
        <taxon>Eukaryota</taxon>
        <taxon>Viridiplantae</taxon>
        <taxon>Streptophyta</taxon>
        <taxon>Embryophyta</taxon>
        <taxon>Tracheophyta</taxon>
        <taxon>Spermatophyta</taxon>
        <taxon>Magnoliopsida</taxon>
        <taxon>eudicotyledons</taxon>
        <taxon>Gunneridae</taxon>
        <taxon>Pentapetalae</taxon>
        <taxon>rosids</taxon>
        <taxon>fabids</taxon>
        <taxon>Rosales</taxon>
        <taxon>Rosaceae</taxon>
        <taxon>Rosoideae</taxon>
        <taxon>Rosoideae incertae sedis</taxon>
        <taxon>Rosa</taxon>
    </lineage>
</organism>